<dbReference type="EMBL" id="GGEC01072749">
    <property type="protein sequence ID" value="MBX53233.1"/>
    <property type="molecule type" value="Transcribed_RNA"/>
</dbReference>
<evidence type="ECO:0000313" key="2">
    <source>
        <dbReference type="EMBL" id="MBX53233.1"/>
    </source>
</evidence>
<protein>
    <submittedName>
        <fullName evidence="2">Uncharacterized protein</fullName>
    </submittedName>
</protein>
<sequence>MDYHYPDCLCLDQKEEKKSQEPSEKDGIQIHKFRPL</sequence>
<name>A0A2P2PES9_RHIMU</name>
<feature type="region of interest" description="Disordered" evidence="1">
    <location>
        <begin position="15"/>
        <end position="36"/>
    </location>
</feature>
<feature type="compositionally biased region" description="Basic and acidic residues" evidence="1">
    <location>
        <begin position="15"/>
        <end position="29"/>
    </location>
</feature>
<dbReference type="AlphaFoldDB" id="A0A2P2PES9"/>
<evidence type="ECO:0000256" key="1">
    <source>
        <dbReference type="SAM" id="MobiDB-lite"/>
    </source>
</evidence>
<reference evidence="2" key="1">
    <citation type="submission" date="2018-02" db="EMBL/GenBank/DDBJ databases">
        <title>Rhizophora mucronata_Transcriptome.</title>
        <authorList>
            <person name="Meera S.P."/>
            <person name="Sreeshan A."/>
            <person name="Augustine A."/>
        </authorList>
    </citation>
    <scope>NUCLEOTIDE SEQUENCE</scope>
    <source>
        <tissue evidence="2">Leaf</tissue>
    </source>
</reference>
<proteinExistence type="predicted"/>
<organism evidence="2">
    <name type="scientific">Rhizophora mucronata</name>
    <name type="common">Asiatic mangrove</name>
    <dbReference type="NCBI Taxonomy" id="61149"/>
    <lineage>
        <taxon>Eukaryota</taxon>
        <taxon>Viridiplantae</taxon>
        <taxon>Streptophyta</taxon>
        <taxon>Embryophyta</taxon>
        <taxon>Tracheophyta</taxon>
        <taxon>Spermatophyta</taxon>
        <taxon>Magnoliopsida</taxon>
        <taxon>eudicotyledons</taxon>
        <taxon>Gunneridae</taxon>
        <taxon>Pentapetalae</taxon>
        <taxon>rosids</taxon>
        <taxon>fabids</taxon>
        <taxon>Malpighiales</taxon>
        <taxon>Rhizophoraceae</taxon>
        <taxon>Rhizophora</taxon>
    </lineage>
</organism>
<accession>A0A2P2PES9</accession>